<organism evidence="1 2">
    <name type="scientific">Liparis tanakae</name>
    <name type="common">Tanaka's snailfish</name>
    <dbReference type="NCBI Taxonomy" id="230148"/>
    <lineage>
        <taxon>Eukaryota</taxon>
        <taxon>Metazoa</taxon>
        <taxon>Chordata</taxon>
        <taxon>Craniata</taxon>
        <taxon>Vertebrata</taxon>
        <taxon>Euteleostomi</taxon>
        <taxon>Actinopterygii</taxon>
        <taxon>Neopterygii</taxon>
        <taxon>Teleostei</taxon>
        <taxon>Neoteleostei</taxon>
        <taxon>Acanthomorphata</taxon>
        <taxon>Eupercaria</taxon>
        <taxon>Perciformes</taxon>
        <taxon>Cottioidei</taxon>
        <taxon>Cottales</taxon>
        <taxon>Liparidae</taxon>
        <taxon>Liparis</taxon>
    </lineage>
</organism>
<name>A0A4Z2EIJ2_9TELE</name>
<comment type="caution">
    <text evidence="1">The sequence shown here is derived from an EMBL/GenBank/DDBJ whole genome shotgun (WGS) entry which is preliminary data.</text>
</comment>
<protein>
    <submittedName>
        <fullName evidence="1">Uncharacterized protein</fullName>
    </submittedName>
</protein>
<accession>A0A4Z2EIJ2</accession>
<proteinExistence type="predicted"/>
<reference evidence="1 2" key="1">
    <citation type="submission" date="2019-03" db="EMBL/GenBank/DDBJ databases">
        <title>First draft genome of Liparis tanakae, snailfish: a comprehensive survey of snailfish specific genes.</title>
        <authorList>
            <person name="Kim W."/>
            <person name="Song I."/>
            <person name="Jeong J.-H."/>
            <person name="Kim D."/>
            <person name="Kim S."/>
            <person name="Ryu S."/>
            <person name="Song J.Y."/>
            <person name="Lee S.K."/>
        </authorList>
    </citation>
    <scope>NUCLEOTIDE SEQUENCE [LARGE SCALE GENOMIC DNA]</scope>
    <source>
        <tissue evidence="1">Muscle</tissue>
    </source>
</reference>
<gene>
    <name evidence="1" type="ORF">EYF80_061084</name>
</gene>
<dbReference type="EMBL" id="SRLO01006473">
    <property type="protein sequence ID" value="TNN28767.1"/>
    <property type="molecule type" value="Genomic_DNA"/>
</dbReference>
<keyword evidence="2" id="KW-1185">Reference proteome</keyword>
<dbReference type="Proteomes" id="UP000314294">
    <property type="component" value="Unassembled WGS sequence"/>
</dbReference>
<evidence type="ECO:0000313" key="1">
    <source>
        <dbReference type="EMBL" id="TNN28767.1"/>
    </source>
</evidence>
<evidence type="ECO:0000313" key="2">
    <source>
        <dbReference type="Proteomes" id="UP000314294"/>
    </source>
</evidence>
<sequence length="124" mass="14434">MATFLKMTQLPHRFTFTGQLPHCSQAPLMNRVMEETEAVHRFDDGTRNRRVAPWNEGWREREEEKKRRLILTTAQRKVATGSIPIRLQTKAFLLLLSKATMSGRMWSVFFSLKSWMGKDAAAEH</sequence>
<dbReference type="AlphaFoldDB" id="A0A4Z2EIJ2"/>